<dbReference type="WBParaSite" id="Hba_14313">
    <property type="protein sequence ID" value="Hba_14313"/>
    <property type="gene ID" value="Hba_14313"/>
</dbReference>
<evidence type="ECO:0000313" key="1">
    <source>
        <dbReference type="Proteomes" id="UP000095283"/>
    </source>
</evidence>
<name>A0A1I7X9X4_HETBA</name>
<dbReference type="AlphaFoldDB" id="A0A1I7X9X4"/>
<dbReference type="Proteomes" id="UP000095283">
    <property type="component" value="Unplaced"/>
</dbReference>
<protein>
    <submittedName>
        <fullName evidence="2">Ovule protein</fullName>
    </submittedName>
</protein>
<accession>A0A1I7X9X4</accession>
<proteinExistence type="predicted"/>
<sequence length="102" mass="11528">MTDEVSGWMCYICTYNCTCLSSLAFSLMSSGKQCKIIDNILTSKNSRIKSIRWNGPPLSSGFQCFVKYNYVVAFGVVPVQFPSVPAEFIAARRYSSRIRDLY</sequence>
<reference evidence="2" key="1">
    <citation type="submission" date="2016-11" db="UniProtKB">
        <authorList>
            <consortium name="WormBaseParasite"/>
        </authorList>
    </citation>
    <scope>IDENTIFICATION</scope>
</reference>
<organism evidence="1 2">
    <name type="scientific">Heterorhabditis bacteriophora</name>
    <name type="common">Entomopathogenic nematode worm</name>
    <dbReference type="NCBI Taxonomy" id="37862"/>
    <lineage>
        <taxon>Eukaryota</taxon>
        <taxon>Metazoa</taxon>
        <taxon>Ecdysozoa</taxon>
        <taxon>Nematoda</taxon>
        <taxon>Chromadorea</taxon>
        <taxon>Rhabditida</taxon>
        <taxon>Rhabditina</taxon>
        <taxon>Rhabditomorpha</taxon>
        <taxon>Strongyloidea</taxon>
        <taxon>Heterorhabditidae</taxon>
        <taxon>Heterorhabditis</taxon>
    </lineage>
</organism>
<keyword evidence="1" id="KW-1185">Reference proteome</keyword>
<evidence type="ECO:0000313" key="2">
    <source>
        <dbReference type="WBParaSite" id="Hba_14313"/>
    </source>
</evidence>